<dbReference type="Gene3D" id="3.40.50.300">
    <property type="entry name" value="P-loop containing nucleotide triphosphate hydrolases"/>
    <property type="match status" value="1"/>
</dbReference>
<accession>A0A2S3SVU3</accession>
<evidence type="ECO:0000256" key="7">
    <source>
        <dbReference type="ARBA" id="ARBA00022679"/>
    </source>
</evidence>
<dbReference type="NCBIfam" id="TIGR01007">
    <property type="entry name" value="eps_fam"/>
    <property type="match status" value="1"/>
</dbReference>
<evidence type="ECO:0000256" key="17">
    <source>
        <dbReference type="SAM" id="Phobius"/>
    </source>
</evidence>
<comment type="similarity">
    <text evidence="2">Belongs to the CpsD/CapB family.</text>
</comment>
<dbReference type="GO" id="GO:0004715">
    <property type="term" value="F:non-membrane spanning protein tyrosine kinase activity"/>
    <property type="evidence" value="ECO:0007669"/>
    <property type="project" value="UniProtKB-EC"/>
</dbReference>
<feature type="coiled-coil region" evidence="16">
    <location>
        <begin position="235"/>
        <end position="367"/>
    </location>
</feature>
<evidence type="ECO:0000256" key="13">
    <source>
        <dbReference type="ARBA" id="ARBA00023136"/>
    </source>
</evidence>
<dbReference type="InterPro" id="IPR005702">
    <property type="entry name" value="Wzc-like_C"/>
</dbReference>
<evidence type="ECO:0000256" key="9">
    <source>
        <dbReference type="ARBA" id="ARBA00022741"/>
    </source>
</evidence>
<evidence type="ECO:0000313" key="21">
    <source>
        <dbReference type="EMBL" id="HAS8539639.1"/>
    </source>
</evidence>
<protein>
    <recommendedName>
        <fullName evidence="4">non-specific protein-tyrosine kinase</fullName>
        <ecNumber evidence="4">2.7.10.2</ecNumber>
    </recommendedName>
</protein>
<gene>
    <name evidence="22" type="ORF">AL548_002455</name>
    <name evidence="21" type="ORF">I7730_07540</name>
</gene>
<dbReference type="SUPFAM" id="SSF52540">
    <property type="entry name" value="P-loop containing nucleoside triphosphate hydrolases"/>
    <property type="match status" value="1"/>
</dbReference>
<evidence type="ECO:0000259" key="18">
    <source>
        <dbReference type="Pfam" id="PF02706"/>
    </source>
</evidence>
<dbReference type="EC" id="2.7.10.2" evidence="4"/>
<dbReference type="InterPro" id="IPR027417">
    <property type="entry name" value="P-loop_NTPase"/>
</dbReference>
<evidence type="ECO:0000256" key="5">
    <source>
        <dbReference type="ARBA" id="ARBA00022475"/>
    </source>
</evidence>
<feature type="domain" description="Polysaccharide chain length determinant N-terminal" evidence="18">
    <location>
        <begin position="33"/>
        <end position="119"/>
    </location>
</feature>
<keyword evidence="14" id="KW-0829">Tyrosine-protein kinase</keyword>
<dbReference type="GO" id="GO:0005524">
    <property type="term" value="F:ATP binding"/>
    <property type="evidence" value="ECO:0007669"/>
    <property type="project" value="UniProtKB-KW"/>
</dbReference>
<dbReference type="InterPro" id="IPR025669">
    <property type="entry name" value="AAA_dom"/>
</dbReference>
<feature type="domain" description="AAA" evidence="19">
    <location>
        <begin position="565"/>
        <end position="681"/>
    </location>
</feature>
<dbReference type="InterPro" id="IPR032807">
    <property type="entry name" value="GNVR"/>
</dbReference>
<dbReference type="Proteomes" id="UP000863257">
    <property type="component" value="Unassembled WGS sequence"/>
</dbReference>
<evidence type="ECO:0000256" key="12">
    <source>
        <dbReference type="ARBA" id="ARBA00022989"/>
    </source>
</evidence>
<dbReference type="EMBL" id="DACRBY010000007">
    <property type="protein sequence ID" value="HAS8539639.1"/>
    <property type="molecule type" value="Genomic_DNA"/>
</dbReference>
<keyword evidence="7 21" id="KW-0808">Transferase</keyword>
<reference evidence="21" key="2">
    <citation type="journal article" date="2018" name="Genome Biol.">
        <title>SKESA: strategic k-mer extension for scrupulous assemblies.</title>
        <authorList>
            <person name="Souvorov A."/>
            <person name="Agarwala R."/>
            <person name="Lipman D.J."/>
        </authorList>
    </citation>
    <scope>NUCLEOTIDE SEQUENCE</scope>
    <source>
        <strain evidence="21">BCW_3452</strain>
    </source>
</reference>
<reference evidence="21" key="3">
    <citation type="submission" date="2019-01" db="EMBL/GenBank/DDBJ databases">
        <authorList>
            <consortium name="NCBI Pathogen Detection Project"/>
        </authorList>
    </citation>
    <scope>NUCLEOTIDE SEQUENCE</scope>
    <source>
        <strain evidence="21">BCW_3452</strain>
    </source>
</reference>
<keyword evidence="13 17" id="KW-0472">Membrane</keyword>
<name>A0A2S3SVU3_VIBVL</name>
<evidence type="ECO:0000256" key="2">
    <source>
        <dbReference type="ARBA" id="ARBA00007316"/>
    </source>
</evidence>
<evidence type="ECO:0000256" key="3">
    <source>
        <dbReference type="ARBA" id="ARBA00008883"/>
    </source>
</evidence>
<evidence type="ECO:0000256" key="8">
    <source>
        <dbReference type="ARBA" id="ARBA00022692"/>
    </source>
</evidence>
<evidence type="ECO:0000256" key="1">
    <source>
        <dbReference type="ARBA" id="ARBA00004429"/>
    </source>
</evidence>
<comment type="catalytic activity">
    <reaction evidence="15">
        <text>L-tyrosyl-[protein] + ATP = O-phospho-L-tyrosyl-[protein] + ADP + H(+)</text>
        <dbReference type="Rhea" id="RHEA:10596"/>
        <dbReference type="Rhea" id="RHEA-COMP:10136"/>
        <dbReference type="Rhea" id="RHEA-COMP:20101"/>
        <dbReference type="ChEBI" id="CHEBI:15378"/>
        <dbReference type="ChEBI" id="CHEBI:30616"/>
        <dbReference type="ChEBI" id="CHEBI:46858"/>
        <dbReference type="ChEBI" id="CHEBI:61978"/>
        <dbReference type="ChEBI" id="CHEBI:456216"/>
        <dbReference type="EC" id="2.7.10.2"/>
    </reaction>
</comment>
<dbReference type="AlphaFoldDB" id="A0A2S3SVU3"/>
<keyword evidence="8 17" id="KW-0812">Transmembrane</keyword>
<comment type="caution">
    <text evidence="21">The sequence shown here is derived from an EMBL/GenBank/DDBJ whole genome shotgun (WGS) entry which is preliminary data.</text>
</comment>
<dbReference type="CDD" id="cd05387">
    <property type="entry name" value="BY-kinase"/>
    <property type="match status" value="1"/>
</dbReference>
<keyword evidence="6" id="KW-0997">Cell inner membrane</keyword>
<keyword evidence="9" id="KW-0547">Nucleotide-binding</keyword>
<keyword evidence="11" id="KW-0067">ATP-binding</keyword>
<evidence type="ECO:0000256" key="11">
    <source>
        <dbReference type="ARBA" id="ARBA00022840"/>
    </source>
</evidence>
<dbReference type="Pfam" id="PF13614">
    <property type="entry name" value="AAA_31"/>
    <property type="match status" value="1"/>
</dbReference>
<comment type="subcellular location">
    <subcellularLocation>
        <location evidence="1">Cell inner membrane</location>
        <topology evidence="1">Multi-pass membrane protein</topology>
    </subcellularLocation>
</comment>
<feature type="domain" description="Tyrosine-protein kinase G-rich" evidence="20">
    <location>
        <begin position="409"/>
        <end position="480"/>
    </location>
</feature>
<evidence type="ECO:0000256" key="15">
    <source>
        <dbReference type="ARBA" id="ARBA00051245"/>
    </source>
</evidence>
<evidence type="ECO:0000259" key="19">
    <source>
        <dbReference type="Pfam" id="PF13614"/>
    </source>
</evidence>
<dbReference type="InterPro" id="IPR050445">
    <property type="entry name" value="Bact_polysacc_biosynth/exp"/>
</dbReference>
<keyword evidence="12 17" id="KW-1133">Transmembrane helix</keyword>
<keyword evidence="16" id="KW-0175">Coiled coil</keyword>
<organism evidence="21">
    <name type="scientific">Vibrio vulnificus</name>
    <dbReference type="NCBI Taxonomy" id="672"/>
    <lineage>
        <taxon>Bacteria</taxon>
        <taxon>Pseudomonadati</taxon>
        <taxon>Pseudomonadota</taxon>
        <taxon>Gammaproteobacteria</taxon>
        <taxon>Vibrionales</taxon>
        <taxon>Vibrionaceae</taxon>
        <taxon>Vibrio</taxon>
    </lineage>
</organism>
<evidence type="ECO:0000256" key="6">
    <source>
        <dbReference type="ARBA" id="ARBA00022519"/>
    </source>
</evidence>
<keyword evidence="23" id="KW-1185">Reference proteome</keyword>
<sequence length="739" mass="83549">MNRASSRVNGYTAMNENQTNRYYIGNKELFQFGSYLKVLRKHWFSIVTLSLVITLAATWFIYSKPSIYQATATILIQEEQRNALSIEEVYGLDTTKKEYFQTQIAILQSNHIADKIIQQFDLTNHPHFTGSSSLKTKLNELKSVPLIQDLLNVSPNPTETNEYHSSYYEALQSYKNRVDIDPIRNTQLVKVSFRSADPKLAAEIANAIGQAYIDSNFEAKLAVTQNATNWLDSNARQLEDKLHKSEQALQQFLTTEGLVDINGIDDIYANELEELSKKLNIAIEKRIQAQTLSDLLLRKSAQNLDSLLSIDEFANQAQIRELKMLESNAEKLVGELSQRYGPKHDKMIQAKAQLQNIQARSQQLIMEMVLSKQQDLKVAQSFENSIRREMSNKKAEIQLVGGKKAEYEKLKRDVESNRELLKAFVNREKETTATSDFRNVNARFTDKALEPLFPIAPQRLKLVIICAVFALFFSSAAAIILDMIKDVIRTPEDVENKLGLSCIGTIPYVRSRKLRKPGVSFQAYLDPQNRVFSEACRSIRTSLLLRLVNSKQKVLVFTSAIPEEGKTATCINIASTFSNLERVLLIDCDLRRPSLEKRFNIPAQVPGLSNILTMNTPLEECIVRIEEANLDVLTAGLLPPNPQELLSSKRFQNLLNTLQEKYDRIIIDTPPLLSVSDALILGQLAQGLITVIRSDSTKVALAKTALSKQRQHDIPSFGVVISQATTPQEEAHYVQKYAY</sequence>
<evidence type="ECO:0000313" key="22">
    <source>
        <dbReference type="EMBL" id="PNM77449.1"/>
    </source>
</evidence>
<dbReference type="InterPro" id="IPR003856">
    <property type="entry name" value="LPS_length_determ_N"/>
</dbReference>
<keyword evidence="5" id="KW-1003">Cell membrane</keyword>
<dbReference type="PANTHER" id="PTHR32309:SF13">
    <property type="entry name" value="FERRIC ENTEROBACTIN TRANSPORT PROTEIN FEPE"/>
    <property type="match status" value="1"/>
</dbReference>
<dbReference type="Pfam" id="PF13807">
    <property type="entry name" value="GNVR"/>
    <property type="match status" value="1"/>
</dbReference>
<dbReference type="GO" id="GO:0005886">
    <property type="term" value="C:plasma membrane"/>
    <property type="evidence" value="ECO:0007669"/>
    <property type="project" value="UniProtKB-SubCell"/>
</dbReference>
<evidence type="ECO:0000256" key="14">
    <source>
        <dbReference type="ARBA" id="ARBA00023137"/>
    </source>
</evidence>
<reference evidence="22 23" key="1">
    <citation type="submission" date="2017-12" db="EMBL/GenBank/DDBJ databases">
        <title>FDA dAtabase for Regulatory Grade micrObial Sequences (FDA-ARGOS): Supporting development and validation of Infectious Disease Dx tests.</title>
        <authorList>
            <person name="Hoffmann M."/>
            <person name="Allard M."/>
            <person name="Evans P."/>
            <person name="Brown E."/>
            <person name="Tallon L.J."/>
            <person name="Sadzewicz L."/>
            <person name="Sengamalay N."/>
            <person name="Ott S."/>
            <person name="Godinez A."/>
            <person name="Nagaraj S."/>
            <person name="Vavikolanu K."/>
            <person name="Aluvathingal J."/>
            <person name="Nadendla S."/>
            <person name="Hobson J."/>
            <person name="Sichtig H."/>
        </authorList>
    </citation>
    <scope>NUCLEOTIDE SEQUENCE [LARGE SCALE GENOMIC DNA]</scope>
    <source>
        <strain evidence="23">ATCC 29307</strain>
        <strain evidence="22">FDAARGOS_118</strain>
    </source>
</reference>
<evidence type="ECO:0000256" key="10">
    <source>
        <dbReference type="ARBA" id="ARBA00022777"/>
    </source>
</evidence>
<evidence type="ECO:0000256" key="16">
    <source>
        <dbReference type="SAM" id="Coils"/>
    </source>
</evidence>
<feature type="transmembrane region" description="Helical" evidence="17">
    <location>
        <begin position="43"/>
        <end position="62"/>
    </location>
</feature>
<evidence type="ECO:0000313" key="23">
    <source>
        <dbReference type="Proteomes" id="UP000054370"/>
    </source>
</evidence>
<evidence type="ECO:0000256" key="4">
    <source>
        <dbReference type="ARBA" id="ARBA00011903"/>
    </source>
</evidence>
<feature type="transmembrane region" description="Helical" evidence="17">
    <location>
        <begin position="462"/>
        <end position="481"/>
    </location>
</feature>
<comment type="similarity">
    <text evidence="3">Belongs to the etk/wzc family.</text>
</comment>
<keyword evidence="10 21" id="KW-0418">Kinase</keyword>
<dbReference type="Pfam" id="PF02706">
    <property type="entry name" value="Wzz"/>
    <property type="match status" value="1"/>
</dbReference>
<dbReference type="EMBL" id="LOSH02000001">
    <property type="protein sequence ID" value="PNM77449.1"/>
    <property type="molecule type" value="Genomic_DNA"/>
</dbReference>
<proteinExistence type="inferred from homology"/>
<evidence type="ECO:0000259" key="20">
    <source>
        <dbReference type="Pfam" id="PF13807"/>
    </source>
</evidence>
<dbReference type="Proteomes" id="UP000054370">
    <property type="component" value="Unassembled WGS sequence"/>
</dbReference>
<dbReference type="PANTHER" id="PTHR32309">
    <property type="entry name" value="TYROSINE-PROTEIN KINASE"/>
    <property type="match status" value="1"/>
</dbReference>